<dbReference type="AlphaFoldDB" id="A0AA96GD61"/>
<feature type="domain" description="OmpR/PhoB-type" evidence="9">
    <location>
        <begin position="125"/>
        <end position="223"/>
    </location>
</feature>
<keyword evidence="3" id="KW-0805">Transcription regulation</keyword>
<evidence type="ECO:0000259" key="8">
    <source>
        <dbReference type="PROSITE" id="PS50110"/>
    </source>
</evidence>
<dbReference type="Pfam" id="PF00486">
    <property type="entry name" value="Trans_reg_C"/>
    <property type="match status" value="1"/>
</dbReference>
<dbReference type="GO" id="GO:0000156">
    <property type="term" value="F:phosphorelay response regulator activity"/>
    <property type="evidence" value="ECO:0007669"/>
    <property type="project" value="TreeGrafter"/>
</dbReference>
<dbReference type="CDD" id="cd17624">
    <property type="entry name" value="REC_OmpR_PmrA-like"/>
    <property type="match status" value="1"/>
</dbReference>
<dbReference type="FunFam" id="3.40.50.2300:FF:000002">
    <property type="entry name" value="DNA-binding response regulator PhoP"/>
    <property type="match status" value="1"/>
</dbReference>
<evidence type="ECO:0000256" key="2">
    <source>
        <dbReference type="ARBA" id="ARBA00023012"/>
    </source>
</evidence>
<protein>
    <submittedName>
        <fullName evidence="10">Response regulator</fullName>
    </submittedName>
</protein>
<feature type="modified residue" description="4-aspartylphosphate" evidence="6">
    <location>
        <position position="51"/>
    </location>
</feature>
<dbReference type="RefSeq" id="WP_312646167.1">
    <property type="nucleotide sequence ID" value="NZ_CP116967.1"/>
</dbReference>
<dbReference type="GO" id="GO:0000976">
    <property type="term" value="F:transcription cis-regulatory region binding"/>
    <property type="evidence" value="ECO:0007669"/>
    <property type="project" value="TreeGrafter"/>
</dbReference>
<dbReference type="PROSITE" id="PS51755">
    <property type="entry name" value="OMPR_PHOB"/>
    <property type="match status" value="1"/>
</dbReference>
<dbReference type="InterPro" id="IPR001867">
    <property type="entry name" value="OmpR/PhoB-type_DNA-bd"/>
</dbReference>
<accession>A0AA96GD61</accession>
<proteinExistence type="predicted"/>
<dbReference type="PANTHER" id="PTHR48111">
    <property type="entry name" value="REGULATOR OF RPOS"/>
    <property type="match status" value="1"/>
</dbReference>
<evidence type="ECO:0000256" key="6">
    <source>
        <dbReference type="PROSITE-ProRule" id="PRU00169"/>
    </source>
</evidence>
<keyword evidence="5" id="KW-0804">Transcription</keyword>
<dbReference type="FunFam" id="1.10.10.10:FF:000005">
    <property type="entry name" value="Two-component system response regulator"/>
    <property type="match status" value="1"/>
</dbReference>
<dbReference type="PROSITE" id="PS50110">
    <property type="entry name" value="RESPONSE_REGULATORY"/>
    <property type="match status" value="1"/>
</dbReference>
<evidence type="ECO:0000313" key="11">
    <source>
        <dbReference type="Proteomes" id="UP001302719"/>
    </source>
</evidence>
<dbReference type="Gene3D" id="6.10.250.690">
    <property type="match status" value="1"/>
</dbReference>
<dbReference type="InterPro" id="IPR011006">
    <property type="entry name" value="CheY-like_superfamily"/>
</dbReference>
<sequence>MRILLIEDDQIIADFIQKGLREAGFAIDHFADGLIGLHAALTQEYDVGILDLMLPGLDGLSILDRLRQERKNLPIIILSAKRTVDDRITGLRHGGDDYLVKPFSFSELQARVESLLRRSQHVIEPTSLSFHDLTLDLLARTVVRSGKKIDLQPKEFALLEYMIRNAGHVVSKTMIMERVWDYNFDPGTNVVEARISKLREKVDRDFEFPLIHTVRGLGYVVKKTND</sequence>
<evidence type="ECO:0000256" key="5">
    <source>
        <dbReference type="ARBA" id="ARBA00023163"/>
    </source>
</evidence>
<dbReference type="Gene3D" id="3.40.50.2300">
    <property type="match status" value="1"/>
</dbReference>
<name>A0AA96GD61_9BACT</name>
<dbReference type="Pfam" id="PF00072">
    <property type="entry name" value="Response_reg"/>
    <property type="match status" value="1"/>
</dbReference>
<gene>
    <name evidence="10" type="ORF">PP769_06560</name>
</gene>
<feature type="domain" description="Response regulatory" evidence="8">
    <location>
        <begin position="2"/>
        <end position="116"/>
    </location>
</feature>
<evidence type="ECO:0000259" key="9">
    <source>
        <dbReference type="PROSITE" id="PS51755"/>
    </source>
</evidence>
<evidence type="ECO:0000256" key="3">
    <source>
        <dbReference type="ARBA" id="ARBA00023015"/>
    </source>
</evidence>
<dbReference type="KEGG" id="nall:PP769_06560"/>
<dbReference type="SMART" id="SM00448">
    <property type="entry name" value="REC"/>
    <property type="match status" value="1"/>
</dbReference>
<dbReference type="GO" id="GO:0032993">
    <property type="term" value="C:protein-DNA complex"/>
    <property type="evidence" value="ECO:0007669"/>
    <property type="project" value="TreeGrafter"/>
</dbReference>
<dbReference type="InterPro" id="IPR036388">
    <property type="entry name" value="WH-like_DNA-bd_sf"/>
</dbReference>
<dbReference type="Gene3D" id="1.10.10.10">
    <property type="entry name" value="Winged helix-like DNA-binding domain superfamily/Winged helix DNA-binding domain"/>
    <property type="match status" value="1"/>
</dbReference>
<feature type="DNA-binding region" description="OmpR/PhoB-type" evidence="7">
    <location>
        <begin position="125"/>
        <end position="223"/>
    </location>
</feature>
<evidence type="ECO:0000256" key="7">
    <source>
        <dbReference type="PROSITE-ProRule" id="PRU01091"/>
    </source>
</evidence>
<organism evidence="10 11">
    <name type="scientific">Candidatus Nitrospira allomarina</name>
    <dbReference type="NCBI Taxonomy" id="3020900"/>
    <lineage>
        <taxon>Bacteria</taxon>
        <taxon>Pseudomonadati</taxon>
        <taxon>Nitrospirota</taxon>
        <taxon>Nitrospiria</taxon>
        <taxon>Nitrospirales</taxon>
        <taxon>Nitrospiraceae</taxon>
        <taxon>Nitrospira</taxon>
    </lineage>
</organism>
<keyword evidence="4 7" id="KW-0238">DNA-binding</keyword>
<dbReference type="InterPro" id="IPR001789">
    <property type="entry name" value="Sig_transdc_resp-reg_receiver"/>
</dbReference>
<dbReference type="SUPFAM" id="SSF52172">
    <property type="entry name" value="CheY-like"/>
    <property type="match status" value="1"/>
</dbReference>
<dbReference type="EMBL" id="CP116967">
    <property type="protein sequence ID" value="WNM59421.1"/>
    <property type="molecule type" value="Genomic_DNA"/>
</dbReference>
<evidence type="ECO:0000256" key="1">
    <source>
        <dbReference type="ARBA" id="ARBA00022553"/>
    </source>
</evidence>
<evidence type="ECO:0000256" key="4">
    <source>
        <dbReference type="ARBA" id="ARBA00023125"/>
    </source>
</evidence>
<evidence type="ECO:0000313" key="10">
    <source>
        <dbReference type="EMBL" id="WNM59421.1"/>
    </source>
</evidence>
<dbReference type="GO" id="GO:0005829">
    <property type="term" value="C:cytosol"/>
    <property type="evidence" value="ECO:0007669"/>
    <property type="project" value="TreeGrafter"/>
</dbReference>
<keyword evidence="1 6" id="KW-0597">Phosphoprotein</keyword>
<dbReference type="GO" id="GO:0006355">
    <property type="term" value="P:regulation of DNA-templated transcription"/>
    <property type="evidence" value="ECO:0007669"/>
    <property type="project" value="InterPro"/>
</dbReference>
<keyword evidence="2" id="KW-0902">Two-component regulatory system</keyword>
<dbReference type="PANTHER" id="PTHR48111:SF76">
    <property type="entry name" value="TWO-COMPONENT RESPONSE REGULATOR"/>
    <property type="match status" value="1"/>
</dbReference>
<dbReference type="CDD" id="cd00383">
    <property type="entry name" value="trans_reg_C"/>
    <property type="match status" value="1"/>
</dbReference>
<dbReference type="InterPro" id="IPR039420">
    <property type="entry name" value="WalR-like"/>
</dbReference>
<dbReference type="SMART" id="SM00862">
    <property type="entry name" value="Trans_reg_C"/>
    <property type="match status" value="1"/>
</dbReference>
<reference evidence="10 11" key="1">
    <citation type="submission" date="2023-01" db="EMBL/GenBank/DDBJ databases">
        <title>Cultivation and genomic characterization of new, ubiquitous marine nitrite-oxidizing bacteria from the Nitrospirales.</title>
        <authorList>
            <person name="Mueller A.J."/>
            <person name="Daebeler A."/>
            <person name="Herbold C.W."/>
            <person name="Kirkegaard R.H."/>
            <person name="Daims H."/>
        </authorList>
    </citation>
    <scope>NUCLEOTIDE SEQUENCE [LARGE SCALE GENOMIC DNA]</scope>
    <source>
        <strain evidence="10 11">VA</strain>
    </source>
</reference>
<dbReference type="Proteomes" id="UP001302719">
    <property type="component" value="Chromosome"/>
</dbReference>
<keyword evidence="11" id="KW-1185">Reference proteome</keyword>